<dbReference type="Gene3D" id="1.10.287.470">
    <property type="entry name" value="Helix hairpin bin"/>
    <property type="match status" value="1"/>
</dbReference>
<feature type="domain" description="CusB-like beta-barrel" evidence="4">
    <location>
        <begin position="243"/>
        <end position="312"/>
    </location>
</feature>
<dbReference type="NCBIfam" id="TIGR01730">
    <property type="entry name" value="RND_mfp"/>
    <property type="match status" value="1"/>
</dbReference>
<dbReference type="Gene3D" id="2.40.30.170">
    <property type="match status" value="1"/>
</dbReference>
<feature type="domain" description="CzcB-like barrel-sandwich hybrid" evidence="5">
    <location>
        <begin position="102"/>
        <end position="234"/>
    </location>
</feature>
<dbReference type="SUPFAM" id="SSF111369">
    <property type="entry name" value="HlyD-like secretion proteins"/>
    <property type="match status" value="1"/>
</dbReference>
<dbReference type="InterPro" id="IPR006143">
    <property type="entry name" value="RND_pump_MFP"/>
</dbReference>
<dbReference type="Pfam" id="PF25989">
    <property type="entry name" value="YknX_C"/>
    <property type="match status" value="1"/>
</dbReference>
<dbReference type="EMBL" id="JBHUDY010000002">
    <property type="protein sequence ID" value="MFD1612816.1"/>
    <property type="molecule type" value="Genomic_DNA"/>
</dbReference>
<dbReference type="RefSeq" id="WP_380890285.1">
    <property type="nucleotide sequence ID" value="NZ_JBHUDY010000002.1"/>
</dbReference>
<dbReference type="PANTHER" id="PTHR30469">
    <property type="entry name" value="MULTIDRUG RESISTANCE PROTEIN MDTA"/>
    <property type="match status" value="1"/>
</dbReference>
<evidence type="ECO:0000313" key="7">
    <source>
        <dbReference type="EMBL" id="MFD1612816.1"/>
    </source>
</evidence>
<keyword evidence="3" id="KW-0472">Membrane</keyword>
<keyword evidence="2" id="KW-0175">Coiled coil</keyword>
<feature type="coiled-coil region" evidence="2">
    <location>
        <begin position="134"/>
        <end position="161"/>
    </location>
</feature>
<organism evidence="7 8">
    <name type="scientific">Sphingomonas tabacisoli</name>
    <dbReference type="NCBI Taxonomy" id="2249466"/>
    <lineage>
        <taxon>Bacteria</taxon>
        <taxon>Pseudomonadati</taxon>
        <taxon>Pseudomonadota</taxon>
        <taxon>Alphaproteobacteria</taxon>
        <taxon>Sphingomonadales</taxon>
        <taxon>Sphingomonadaceae</taxon>
        <taxon>Sphingomonas</taxon>
    </lineage>
</organism>
<dbReference type="Proteomes" id="UP001597115">
    <property type="component" value="Unassembled WGS sequence"/>
</dbReference>
<keyword evidence="3" id="KW-0812">Transmembrane</keyword>
<proteinExistence type="inferred from homology"/>
<keyword evidence="8" id="KW-1185">Reference proteome</keyword>
<dbReference type="Gene3D" id="2.40.50.100">
    <property type="match status" value="1"/>
</dbReference>
<dbReference type="InterPro" id="IPR058647">
    <property type="entry name" value="BSH_CzcB-like"/>
</dbReference>
<sequence>MNYETSVKAEEIGADFDSEARARRRRALIIGGIVVALALALAFVMFGRKSGQPAPVAAQGSKAQAPEVTVIKPGRELVASTVSATGTLAARVDMPVGVVGEGGMVTQVLVQPGAWVRAGQTLAVIERSVQVQQSASLQAQINVARANARLAEQELARSQQLAGRGFVSRADIDRKLATRDQAAAQVRVAEAQYRESLARTGRLDIRAPAAGLILTRSVEPGQVVGSGSGTLFRLAKGGEMEMRAAMAEADLSAVHVGGTATVTPVGSNQSFNGQVWQVSPVIDPQTRQGMARIALSYNPALRPGGFAQAEVVTGQMNAPLLPETAVLSDQNGSYVYIIDGDQKAQRRPVKTGQVTDKGIAILDGLTGEERVVLSAGAFLNPGETVKPRLTAFGR</sequence>
<evidence type="ECO:0000256" key="2">
    <source>
        <dbReference type="SAM" id="Coils"/>
    </source>
</evidence>
<reference evidence="8" key="1">
    <citation type="journal article" date="2019" name="Int. J. Syst. Evol. Microbiol.">
        <title>The Global Catalogue of Microorganisms (GCM) 10K type strain sequencing project: providing services to taxonomists for standard genome sequencing and annotation.</title>
        <authorList>
            <consortium name="The Broad Institute Genomics Platform"/>
            <consortium name="The Broad Institute Genome Sequencing Center for Infectious Disease"/>
            <person name="Wu L."/>
            <person name="Ma J."/>
        </authorList>
    </citation>
    <scope>NUCLEOTIDE SEQUENCE [LARGE SCALE GENOMIC DNA]</scope>
    <source>
        <strain evidence="8">CGMCC 1.16275</strain>
    </source>
</reference>
<feature type="transmembrane region" description="Helical" evidence="3">
    <location>
        <begin position="27"/>
        <end position="46"/>
    </location>
</feature>
<evidence type="ECO:0000259" key="5">
    <source>
        <dbReference type="Pfam" id="PF25973"/>
    </source>
</evidence>
<protein>
    <submittedName>
        <fullName evidence="7">Efflux RND transporter periplasmic adaptor subunit</fullName>
    </submittedName>
</protein>
<evidence type="ECO:0000313" key="8">
    <source>
        <dbReference type="Proteomes" id="UP001597115"/>
    </source>
</evidence>
<evidence type="ECO:0000256" key="1">
    <source>
        <dbReference type="ARBA" id="ARBA00009477"/>
    </source>
</evidence>
<dbReference type="InterPro" id="IPR058792">
    <property type="entry name" value="Beta-barrel_RND_2"/>
</dbReference>
<comment type="similarity">
    <text evidence="1">Belongs to the membrane fusion protein (MFP) (TC 8.A.1) family.</text>
</comment>
<dbReference type="Pfam" id="PF25973">
    <property type="entry name" value="BSH_CzcB"/>
    <property type="match status" value="1"/>
</dbReference>
<accession>A0ABW4I5T4</accession>
<feature type="domain" description="YknX-like C-terminal permuted SH3-like" evidence="6">
    <location>
        <begin position="321"/>
        <end position="386"/>
    </location>
</feature>
<comment type="caution">
    <text evidence="7">The sequence shown here is derived from an EMBL/GenBank/DDBJ whole genome shotgun (WGS) entry which is preliminary data.</text>
</comment>
<evidence type="ECO:0000256" key="3">
    <source>
        <dbReference type="SAM" id="Phobius"/>
    </source>
</evidence>
<evidence type="ECO:0000259" key="6">
    <source>
        <dbReference type="Pfam" id="PF25989"/>
    </source>
</evidence>
<dbReference type="Pfam" id="PF25954">
    <property type="entry name" value="Beta-barrel_RND_2"/>
    <property type="match status" value="1"/>
</dbReference>
<dbReference type="Gene3D" id="2.40.420.20">
    <property type="match status" value="1"/>
</dbReference>
<keyword evidence="3" id="KW-1133">Transmembrane helix</keyword>
<evidence type="ECO:0000259" key="4">
    <source>
        <dbReference type="Pfam" id="PF25954"/>
    </source>
</evidence>
<dbReference type="InterPro" id="IPR058637">
    <property type="entry name" value="YknX-like_C"/>
</dbReference>
<gene>
    <name evidence="7" type="ORF">ACFSCW_13500</name>
</gene>
<name>A0ABW4I5T4_9SPHN</name>
<dbReference type="PANTHER" id="PTHR30469:SF15">
    <property type="entry name" value="HLYD FAMILY OF SECRETION PROTEINS"/>
    <property type="match status" value="1"/>
</dbReference>